<evidence type="ECO:0000313" key="8">
    <source>
        <dbReference type="Proteomes" id="UP001284601"/>
    </source>
</evidence>
<keyword evidence="4 5" id="KW-0560">Oxidoreductase</keyword>
<reference evidence="8" key="1">
    <citation type="submission" date="2023-07" db="EMBL/GenBank/DDBJ databases">
        <title>Conexibacter stalactiti sp. nov., isolated from stalactites in a lava cave and emended description of the genus Conexibacter.</title>
        <authorList>
            <person name="Lee S.D."/>
        </authorList>
    </citation>
    <scope>NUCLEOTIDE SEQUENCE [LARGE SCALE GENOMIC DNA]</scope>
    <source>
        <strain evidence="8">KCTC 39840</strain>
    </source>
</reference>
<gene>
    <name evidence="7" type="primary">hisD</name>
    <name evidence="7" type="ORF">R7226_20470</name>
</gene>
<dbReference type="SUPFAM" id="SSF53720">
    <property type="entry name" value="ALDH-like"/>
    <property type="match status" value="1"/>
</dbReference>
<keyword evidence="8" id="KW-1185">Reference proteome</keyword>
<evidence type="ECO:0000256" key="4">
    <source>
        <dbReference type="ARBA" id="ARBA00023002"/>
    </source>
</evidence>
<comment type="caution">
    <text evidence="7">The sequence shown here is derived from an EMBL/GenBank/DDBJ whole genome shotgun (WGS) entry which is preliminary data.</text>
</comment>
<dbReference type="Proteomes" id="UP001284601">
    <property type="component" value="Unassembled WGS sequence"/>
</dbReference>
<dbReference type="EMBL" id="JAWSTH010000063">
    <property type="protein sequence ID" value="MDW5596732.1"/>
    <property type="molecule type" value="Genomic_DNA"/>
</dbReference>
<dbReference type="InterPro" id="IPR012131">
    <property type="entry name" value="Hstdl_DH"/>
</dbReference>
<dbReference type="Pfam" id="PF00815">
    <property type="entry name" value="Histidinol_dh"/>
    <property type="match status" value="1"/>
</dbReference>
<comment type="pathway">
    <text evidence="1">Amino-acid biosynthesis; L-histidine biosynthesis; L-histidine from 5-phospho-alpha-D-ribose 1-diphosphate: step 9/9.</text>
</comment>
<dbReference type="PRINTS" id="PR00083">
    <property type="entry name" value="HOLDHDRGNASE"/>
</dbReference>
<evidence type="ECO:0000256" key="6">
    <source>
        <dbReference type="RuleBase" id="RU004175"/>
    </source>
</evidence>
<evidence type="ECO:0000256" key="5">
    <source>
        <dbReference type="PIRNR" id="PIRNR000099"/>
    </source>
</evidence>
<protein>
    <recommendedName>
        <fullName evidence="3">Histidinol dehydrogenase</fullName>
    </recommendedName>
</protein>
<dbReference type="InterPro" id="IPR016161">
    <property type="entry name" value="Ald_DH/histidinol_DH"/>
</dbReference>
<dbReference type="PANTHER" id="PTHR21256:SF2">
    <property type="entry name" value="HISTIDINE BIOSYNTHESIS TRIFUNCTIONAL PROTEIN"/>
    <property type="match status" value="1"/>
</dbReference>
<dbReference type="Gene3D" id="1.20.5.1300">
    <property type="match status" value="1"/>
</dbReference>
<dbReference type="Gene3D" id="3.40.50.1980">
    <property type="entry name" value="Nitrogenase molybdenum iron protein domain"/>
    <property type="match status" value="2"/>
</dbReference>
<comment type="similarity">
    <text evidence="2 5 6">Belongs to the histidinol dehydrogenase family.</text>
</comment>
<dbReference type="NCBIfam" id="TIGR00069">
    <property type="entry name" value="hisD"/>
    <property type="match status" value="1"/>
</dbReference>
<name>A0ABU4HTT7_9ACTN</name>
<organism evidence="7 8">
    <name type="scientific">Conexibacter stalactiti</name>
    <dbReference type="NCBI Taxonomy" id="1940611"/>
    <lineage>
        <taxon>Bacteria</taxon>
        <taxon>Bacillati</taxon>
        <taxon>Actinomycetota</taxon>
        <taxon>Thermoleophilia</taxon>
        <taxon>Solirubrobacterales</taxon>
        <taxon>Conexibacteraceae</taxon>
        <taxon>Conexibacter</taxon>
    </lineage>
</organism>
<accession>A0ABU4HTT7</accession>
<reference evidence="7 8" key="2">
    <citation type="submission" date="2023-10" db="EMBL/GenBank/DDBJ databases">
        <authorList>
            <person name="Han X.F."/>
        </authorList>
    </citation>
    <scope>NUCLEOTIDE SEQUENCE [LARGE SCALE GENOMIC DNA]</scope>
    <source>
        <strain evidence="7 8">KCTC 39840</strain>
    </source>
</reference>
<evidence type="ECO:0000313" key="7">
    <source>
        <dbReference type="EMBL" id="MDW5596732.1"/>
    </source>
</evidence>
<evidence type="ECO:0000256" key="2">
    <source>
        <dbReference type="ARBA" id="ARBA00010178"/>
    </source>
</evidence>
<dbReference type="PIRSF" id="PIRSF000099">
    <property type="entry name" value="Histidinol_dh"/>
    <property type="match status" value="1"/>
</dbReference>
<dbReference type="PANTHER" id="PTHR21256">
    <property type="entry name" value="HISTIDINOL DEHYDROGENASE HDH"/>
    <property type="match status" value="1"/>
</dbReference>
<evidence type="ECO:0000256" key="3">
    <source>
        <dbReference type="ARBA" id="ARBA00016531"/>
    </source>
</evidence>
<dbReference type="InterPro" id="IPR022695">
    <property type="entry name" value="Histidinol_DH_monofunct"/>
</dbReference>
<sequence>MRLERRALTDAAAAPALAAELRALAPGGASVAEPVAAILADVRERGDAAVVELIRRFDTGGAEPKPLRVPQEELDAALAALDPDVRAGLEVAAQNIGVVAAIGLDEEREVTLGHGQTIKLREIPVRRAAVYVPGGRAPYPSTVLMGVVTAVTAGVEQVVLCAPPGPDGDLHPAILAAAALAGADEVYRMGGAQAIAALAHGTDTVAPVDVIVGPGSLWVQEAKRQVQGAGLVGIDGFAGPSDVLVLFDRDADLRAVALDLRAQAEHGGDSLVIAVSPDGDAIEALSEGLSVVPEPGIGALVQTADLADALALANAFAPEHLELIGERAETLAPEIRNAGCLFVGRNGATAFGDYVAGSNHTLPTDGAARFASGLSTRHFRRRMTEVRIPDAAAATLAPAGAAIARAEGFELHAQSMEARIRENPAS</sequence>
<dbReference type="CDD" id="cd06572">
    <property type="entry name" value="Histidinol_dh"/>
    <property type="match status" value="1"/>
</dbReference>
<evidence type="ECO:0000256" key="1">
    <source>
        <dbReference type="ARBA" id="ARBA00004940"/>
    </source>
</evidence>
<dbReference type="GO" id="GO:0004399">
    <property type="term" value="F:histidinol dehydrogenase activity"/>
    <property type="evidence" value="ECO:0007669"/>
    <property type="project" value="UniProtKB-EC"/>
</dbReference>
<dbReference type="RefSeq" id="WP_318599170.1">
    <property type="nucleotide sequence ID" value="NZ_JAWSTH010000063.1"/>
</dbReference>
<proteinExistence type="inferred from homology"/>